<evidence type="ECO:0000256" key="1">
    <source>
        <dbReference type="ARBA" id="ARBA00006739"/>
    </source>
</evidence>
<feature type="transmembrane region" description="Helical" evidence="4">
    <location>
        <begin position="234"/>
        <end position="253"/>
    </location>
</feature>
<evidence type="ECO:0000259" key="5">
    <source>
        <dbReference type="Pfam" id="PF00535"/>
    </source>
</evidence>
<dbReference type="OrthoDB" id="9815829at2"/>
<keyword evidence="4" id="KW-0472">Membrane</keyword>
<protein>
    <submittedName>
        <fullName evidence="6">GT2 family glycosyltransferase</fullName>
    </submittedName>
</protein>
<reference evidence="6 7" key="1">
    <citation type="submission" date="2018-05" db="EMBL/GenBank/DDBJ databases">
        <title>Genomic Encyclopedia of Archaeal and Bacterial Type Strains, Phase II (KMG-II): from individual species to whole genera.</title>
        <authorList>
            <person name="Goeker M."/>
        </authorList>
    </citation>
    <scope>NUCLEOTIDE SEQUENCE [LARGE SCALE GENOMIC DNA]</scope>
    <source>
        <strain evidence="6 7">DSM 22637</strain>
    </source>
</reference>
<keyword evidence="7" id="KW-1185">Reference proteome</keyword>
<name>A0A316DRY8_9FLAO</name>
<accession>A0A316DRY8</accession>
<dbReference type="GO" id="GO:0016757">
    <property type="term" value="F:glycosyltransferase activity"/>
    <property type="evidence" value="ECO:0007669"/>
    <property type="project" value="UniProtKB-KW"/>
</dbReference>
<keyword evidence="4" id="KW-0812">Transmembrane</keyword>
<dbReference type="SUPFAM" id="SSF53448">
    <property type="entry name" value="Nucleotide-diphospho-sugar transferases"/>
    <property type="match status" value="1"/>
</dbReference>
<evidence type="ECO:0000256" key="2">
    <source>
        <dbReference type="ARBA" id="ARBA00022676"/>
    </source>
</evidence>
<dbReference type="PANTHER" id="PTHR43685:SF5">
    <property type="entry name" value="GLYCOSYLTRANSFERASE EPSE-RELATED"/>
    <property type="match status" value="1"/>
</dbReference>
<keyword evidence="2" id="KW-0328">Glycosyltransferase</keyword>
<dbReference type="PANTHER" id="PTHR43685">
    <property type="entry name" value="GLYCOSYLTRANSFERASE"/>
    <property type="match status" value="1"/>
</dbReference>
<evidence type="ECO:0000313" key="7">
    <source>
        <dbReference type="Proteomes" id="UP000245430"/>
    </source>
</evidence>
<keyword evidence="3 6" id="KW-0808">Transferase</keyword>
<dbReference type="EMBL" id="QGGP01000001">
    <property type="protein sequence ID" value="PWK20586.1"/>
    <property type="molecule type" value="Genomic_DNA"/>
</dbReference>
<dbReference type="Proteomes" id="UP000245430">
    <property type="component" value="Unassembled WGS sequence"/>
</dbReference>
<comment type="similarity">
    <text evidence="1">Belongs to the glycosyltransferase 2 family.</text>
</comment>
<sequence length="267" mass="31305">MPKSLSNIAVLIPHYNNPIDLEKTILSIVELIPIDVFIVDDGSYQKPNQTKLKEIFTLGEIEFIELQQNQGIENALNVGLKEIKKKDYKYIGRLDCGDFCKPNRFIKQIEYLNNNEDIYLLGTWVNILNEKGNLLYVLEHPVTYNELKKKMYLNSMFVHPSVVFRTSIVDSVGYYPTNFKAAEDYAYFFNIIKKYKSENLPEILLDYIVDENSISSTKRKLQVKSRIRIILKHFYLGYYPIIGLFRSIILYFVSRDLSNKIKKLFNK</sequence>
<dbReference type="RefSeq" id="WP_109680853.1">
    <property type="nucleotide sequence ID" value="NZ_QGGP01000001.1"/>
</dbReference>
<feature type="domain" description="Glycosyltransferase 2-like" evidence="5">
    <location>
        <begin position="10"/>
        <end position="170"/>
    </location>
</feature>
<keyword evidence="4" id="KW-1133">Transmembrane helix</keyword>
<proteinExistence type="inferred from homology"/>
<dbReference type="InterPro" id="IPR029044">
    <property type="entry name" value="Nucleotide-diphossugar_trans"/>
</dbReference>
<evidence type="ECO:0000256" key="3">
    <source>
        <dbReference type="ARBA" id="ARBA00022679"/>
    </source>
</evidence>
<organism evidence="6 7">
    <name type="scientific">Xanthomarina spongicola</name>
    <dbReference type="NCBI Taxonomy" id="570520"/>
    <lineage>
        <taxon>Bacteria</taxon>
        <taxon>Pseudomonadati</taxon>
        <taxon>Bacteroidota</taxon>
        <taxon>Flavobacteriia</taxon>
        <taxon>Flavobacteriales</taxon>
        <taxon>Flavobacteriaceae</taxon>
        <taxon>Xanthomarina</taxon>
    </lineage>
</organism>
<evidence type="ECO:0000256" key="4">
    <source>
        <dbReference type="SAM" id="Phobius"/>
    </source>
</evidence>
<comment type="caution">
    <text evidence="6">The sequence shown here is derived from an EMBL/GenBank/DDBJ whole genome shotgun (WGS) entry which is preliminary data.</text>
</comment>
<dbReference type="AlphaFoldDB" id="A0A316DRY8"/>
<gene>
    <name evidence="6" type="ORF">LX78_00288</name>
</gene>
<evidence type="ECO:0000313" key="6">
    <source>
        <dbReference type="EMBL" id="PWK20586.1"/>
    </source>
</evidence>
<dbReference type="Pfam" id="PF00535">
    <property type="entry name" value="Glycos_transf_2"/>
    <property type="match status" value="1"/>
</dbReference>
<dbReference type="InterPro" id="IPR050834">
    <property type="entry name" value="Glycosyltransf_2"/>
</dbReference>
<dbReference type="InterPro" id="IPR001173">
    <property type="entry name" value="Glyco_trans_2-like"/>
</dbReference>
<dbReference type="Gene3D" id="3.90.550.10">
    <property type="entry name" value="Spore Coat Polysaccharide Biosynthesis Protein SpsA, Chain A"/>
    <property type="match status" value="1"/>
</dbReference>